<dbReference type="CDD" id="cd06503">
    <property type="entry name" value="ATP-synt_Fo_b"/>
    <property type="match status" value="1"/>
</dbReference>
<feature type="coiled-coil region" evidence="16">
    <location>
        <begin position="45"/>
        <end position="97"/>
    </location>
</feature>
<name>A0A3S9PXL2_9ACTO</name>
<dbReference type="GO" id="GO:0045259">
    <property type="term" value="C:proton-transporting ATP synthase complex"/>
    <property type="evidence" value="ECO:0007669"/>
    <property type="project" value="UniProtKB-KW"/>
</dbReference>
<comment type="function">
    <text evidence="14">Component of the F(0) channel, it forms part of the peripheral stalk, linking F(1) to F(0).</text>
</comment>
<accession>A0A3S9PXL2</accession>
<dbReference type="GO" id="GO:0016787">
    <property type="term" value="F:hydrolase activity"/>
    <property type="evidence" value="ECO:0007669"/>
    <property type="project" value="UniProtKB-KW"/>
</dbReference>
<evidence type="ECO:0000256" key="2">
    <source>
        <dbReference type="ARBA" id="ARBA00005513"/>
    </source>
</evidence>
<protein>
    <recommendedName>
        <fullName evidence="14">ATP synthase subunit b</fullName>
    </recommendedName>
    <alternativeName>
        <fullName evidence="14">ATP synthase F(0) sector subunit b</fullName>
    </alternativeName>
    <alternativeName>
        <fullName evidence="14">ATPase subunit I</fullName>
    </alternativeName>
    <alternativeName>
        <fullName evidence="14">F-type ATPase subunit b</fullName>
        <shortName evidence="14">F-ATPase subunit b</shortName>
    </alternativeName>
</protein>
<evidence type="ECO:0000256" key="10">
    <source>
        <dbReference type="ARBA" id="ARBA00023136"/>
    </source>
</evidence>
<dbReference type="RefSeq" id="WP_126703912.1">
    <property type="nucleotide sequence ID" value="NZ_CP034593.1"/>
</dbReference>
<dbReference type="GO" id="GO:0005886">
    <property type="term" value="C:plasma membrane"/>
    <property type="evidence" value="ECO:0007669"/>
    <property type="project" value="UniProtKB-SubCell"/>
</dbReference>
<keyword evidence="9 14" id="KW-0406">Ion transport</keyword>
<comment type="similarity">
    <text evidence="2 14 15">Belongs to the ATPase B chain family.</text>
</comment>
<dbReference type="InterPro" id="IPR002146">
    <property type="entry name" value="ATP_synth_b/b'su_bac/chlpt"/>
</dbReference>
<keyword evidence="17" id="KW-0378">Hydrolase</keyword>
<dbReference type="PANTHER" id="PTHR33445">
    <property type="entry name" value="ATP SYNTHASE SUBUNIT B', CHLOROPLASTIC"/>
    <property type="match status" value="1"/>
</dbReference>
<dbReference type="GO" id="GO:0046933">
    <property type="term" value="F:proton-transporting ATP synthase activity, rotational mechanism"/>
    <property type="evidence" value="ECO:0007669"/>
    <property type="project" value="UniProtKB-UniRule"/>
</dbReference>
<evidence type="ECO:0000256" key="15">
    <source>
        <dbReference type="RuleBase" id="RU003848"/>
    </source>
</evidence>
<dbReference type="HAMAP" id="MF_01398">
    <property type="entry name" value="ATP_synth_b_bprime"/>
    <property type="match status" value="1"/>
</dbReference>
<dbReference type="InterPro" id="IPR050059">
    <property type="entry name" value="ATP_synthase_B_chain"/>
</dbReference>
<keyword evidence="4 14" id="KW-1003">Cell membrane</keyword>
<dbReference type="InterPro" id="IPR028987">
    <property type="entry name" value="ATP_synth_B-like_membr_sf"/>
</dbReference>
<keyword evidence="3 14" id="KW-0813">Transport</keyword>
<evidence type="ECO:0000256" key="9">
    <source>
        <dbReference type="ARBA" id="ARBA00023065"/>
    </source>
</evidence>
<evidence type="ECO:0000256" key="6">
    <source>
        <dbReference type="ARBA" id="ARBA00022692"/>
    </source>
</evidence>
<evidence type="ECO:0000313" key="18">
    <source>
        <dbReference type="Proteomes" id="UP000280344"/>
    </source>
</evidence>
<evidence type="ECO:0000313" key="17">
    <source>
        <dbReference type="EMBL" id="AZQ77107.1"/>
    </source>
</evidence>
<dbReference type="Pfam" id="PF00430">
    <property type="entry name" value="ATP-synt_B"/>
    <property type="match status" value="1"/>
</dbReference>
<evidence type="ECO:0000256" key="13">
    <source>
        <dbReference type="ARBA" id="ARBA00025830"/>
    </source>
</evidence>
<evidence type="ECO:0000256" key="16">
    <source>
        <dbReference type="SAM" id="Coils"/>
    </source>
</evidence>
<keyword evidence="18" id="KW-1185">Reference proteome</keyword>
<dbReference type="NCBIfam" id="NF004412">
    <property type="entry name" value="PRK05759.1-3"/>
    <property type="match status" value="1"/>
</dbReference>
<dbReference type="SUPFAM" id="SSF81573">
    <property type="entry name" value="F1F0 ATP synthase subunit B, membrane domain"/>
    <property type="match status" value="1"/>
</dbReference>
<keyword evidence="10 14" id="KW-0472">Membrane</keyword>
<keyword evidence="5 14" id="KW-0138">CF(0)</keyword>
<comment type="subunit">
    <text evidence="13 14">F-type ATPases have 2 components, F(1) - the catalytic core - and F(0) - the membrane proton channel. F(1) has five subunits: alpha(3), beta(3), gamma(1), delta(1), epsilon(1). F(0) has three main subunits: a(1), b(2) and c(10-14). The alpha and beta chains form an alternating ring which encloses part of the gamma chain. F(1) is attached to F(0) by a central stalk formed by the gamma and epsilon chains, while a peripheral stalk is formed by the delta and b chains.</text>
</comment>
<organism evidence="17 18">
    <name type="scientific">Flaviflexus ciconiae</name>
    <dbReference type="NCBI Taxonomy" id="2496867"/>
    <lineage>
        <taxon>Bacteria</taxon>
        <taxon>Bacillati</taxon>
        <taxon>Actinomycetota</taxon>
        <taxon>Actinomycetes</taxon>
        <taxon>Actinomycetales</taxon>
        <taxon>Actinomycetaceae</taxon>
        <taxon>Flaviflexus</taxon>
    </lineage>
</organism>
<dbReference type="EMBL" id="CP034593">
    <property type="protein sequence ID" value="AZQ77107.1"/>
    <property type="molecule type" value="Genomic_DNA"/>
</dbReference>
<dbReference type="KEGG" id="flh:EJ997_06960"/>
<dbReference type="PANTHER" id="PTHR33445:SF1">
    <property type="entry name" value="ATP SYNTHASE SUBUNIT B"/>
    <property type="match status" value="1"/>
</dbReference>
<proteinExistence type="inferred from homology"/>
<keyword evidence="7 14" id="KW-0375">Hydrogen ion transport</keyword>
<evidence type="ECO:0000256" key="3">
    <source>
        <dbReference type="ARBA" id="ARBA00022448"/>
    </source>
</evidence>
<evidence type="ECO:0000256" key="11">
    <source>
        <dbReference type="ARBA" id="ARBA00023310"/>
    </source>
</evidence>
<evidence type="ECO:0000256" key="1">
    <source>
        <dbReference type="ARBA" id="ARBA00004162"/>
    </source>
</evidence>
<dbReference type="InterPro" id="IPR005864">
    <property type="entry name" value="ATP_synth_F0_bsu_bac"/>
</dbReference>
<dbReference type="NCBIfam" id="TIGR01144">
    <property type="entry name" value="ATP_synt_b"/>
    <property type="match status" value="1"/>
</dbReference>
<sequence>MNNSAEWFNWDPSLLVPASYDLIWGTVAFVIVAFVVYKKAWPTFIEMLDERREKIEDGLLAAERAREEIKAEREELADEVTAARKDAARIREDAQENAKAIVADARSKANVEAQRIVDSAHRQIEVDRAAAANSLRTDVGSLATNLAGRIVEANVADREISRQVVDRFLDELEATTPANTEA</sequence>
<dbReference type="Proteomes" id="UP000280344">
    <property type="component" value="Chromosome"/>
</dbReference>
<keyword evidence="16" id="KW-0175">Coiled coil</keyword>
<keyword evidence="6 14" id="KW-0812">Transmembrane</keyword>
<evidence type="ECO:0000256" key="14">
    <source>
        <dbReference type="HAMAP-Rule" id="MF_01398"/>
    </source>
</evidence>
<keyword evidence="8 14" id="KW-1133">Transmembrane helix</keyword>
<dbReference type="Gene3D" id="1.20.5.620">
    <property type="entry name" value="F1F0 ATP synthase subunit B, membrane domain"/>
    <property type="match status" value="1"/>
</dbReference>
<evidence type="ECO:0000256" key="8">
    <source>
        <dbReference type="ARBA" id="ARBA00022989"/>
    </source>
</evidence>
<feature type="transmembrane region" description="Helical" evidence="14">
    <location>
        <begin position="20"/>
        <end position="37"/>
    </location>
</feature>
<comment type="function">
    <text evidence="12 14">F(1)F(0) ATP synthase produces ATP from ADP in the presence of a proton or sodium gradient. F-type ATPases consist of two structural domains, F(1) containing the extramembraneous catalytic core and F(0) containing the membrane proton channel, linked together by a central stalk and a peripheral stalk. During catalysis, ATP synthesis in the catalytic domain of F(1) is coupled via a rotary mechanism of the central stalk subunits to proton translocation.</text>
</comment>
<reference evidence="17 18" key="1">
    <citation type="submission" date="2018-12" db="EMBL/GenBank/DDBJ databases">
        <title>Complete genome sequence of Flaviflexus sp. H23T48.</title>
        <authorList>
            <person name="Bae J.-W."/>
            <person name="Lee J.-Y."/>
        </authorList>
    </citation>
    <scope>NUCLEOTIDE SEQUENCE [LARGE SCALE GENOMIC DNA]</scope>
    <source>
        <strain evidence="17 18">H23T48</strain>
    </source>
</reference>
<dbReference type="GO" id="GO:0046961">
    <property type="term" value="F:proton-transporting ATPase activity, rotational mechanism"/>
    <property type="evidence" value="ECO:0007669"/>
    <property type="project" value="TreeGrafter"/>
</dbReference>
<dbReference type="OrthoDB" id="5243563at2"/>
<evidence type="ECO:0000256" key="7">
    <source>
        <dbReference type="ARBA" id="ARBA00022781"/>
    </source>
</evidence>
<evidence type="ECO:0000256" key="12">
    <source>
        <dbReference type="ARBA" id="ARBA00025198"/>
    </source>
</evidence>
<evidence type="ECO:0000256" key="5">
    <source>
        <dbReference type="ARBA" id="ARBA00022547"/>
    </source>
</evidence>
<keyword evidence="11 14" id="KW-0066">ATP synthesis</keyword>
<gene>
    <name evidence="14" type="primary">atpF</name>
    <name evidence="17" type="ORF">EJ997_06960</name>
</gene>
<comment type="subcellular location">
    <subcellularLocation>
        <location evidence="1 14">Cell membrane</location>
        <topology evidence="1 14">Single-pass membrane protein</topology>
    </subcellularLocation>
</comment>
<dbReference type="AlphaFoldDB" id="A0A3S9PXL2"/>
<evidence type="ECO:0000256" key="4">
    <source>
        <dbReference type="ARBA" id="ARBA00022475"/>
    </source>
</evidence>